<dbReference type="PROSITE" id="PS51257">
    <property type="entry name" value="PROKAR_LIPOPROTEIN"/>
    <property type="match status" value="1"/>
</dbReference>
<dbReference type="InterPro" id="IPR007485">
    <property type="entry name" value="LPS_assembly_LptE"/>
</dbReference>
<dbReference type="AlphaFoldDB" id="M5Q0W0"/>
<name>M5Q0W0_DESAF</name>
<evidence type="ECO:0000313" key="2">
    <source>
        <dbReference type="EMBL" id="EMG37046.1"/>
    </source>
</evidence>
<sequence>MARPLSVCVTIAALLAAAMLASCGYHLGAPRDLPGEVRTLHIGQVENPTLDVSLTPLLHSLFRDEINKRDMAEWASAGKADGIVDLKVVSVYTDSRVTTTQDVTLKFQVLVTIRGTLVRRADKVQVWDSGPVTGEETFLGLAQEDQATRRAMDFAVRRLVDTLTATF</sequence>
<dbReference type="Proteomes" id="UP000011922">
    <property type="component" value="Unassembled WGS sequence"/>
</dbReference>
<comment type="caution">
    <text evidence="2">The sequence shown here is derived from an EMBL/GenBank/DDBJ whole genome shotgun (WGS) entry which is preliminary data.</text>
</comment>
<dbReference type="GO" id="GO:0019867">
    <property type="term" value="C:outer membrane"/>
    <property type="evidence" value="ECO:0007669"/>
    <property type="project" value="InterPro"/>
</dbReference>
<dbReference type="Pfam" id="PF04390">
    <property type="entry name" value="LptE"/>
    <property type="match status" value="1"/>
</dbReference>
<dbReference type="OrthoDB" id="5459831at2"/>
<dbReference type="PATRIC" id="fig|1262666.3.peg.2216"/>
<organism evidence="2 3">
    <name type="scientific">Desulfocurvibacter africanus PCS</name>
    <dbReference type="NCBI Taxonomy" id="1262666"/>
    <lineage>
        <taxon>Bacteria</taxon>
        <taxon>Pseudomonadati</taxon>
        <taxon>Thermodesulfobacteriota</taxon>
        <taxon>Desulfovibrionia</taxon>
        <taxon>Desulfovibrionales</taxon>
        <taxon>Desulfovibrionaceae</taxon>
        <taxon>Desulfocurvibacter</taxon>
    </lineage>
</organism>
<proteinExistence type="predicted"/>
<feature type="chain" id="PRO_5004069705" evidence="1">
    <location>
        <begin position="29"/>
        <end position="167"/>
    </location>
</feature>
<reference evidence="2 3" key="1">
    <citation type="journal article" date="2013" name="Genome Announc.">
        <title>Draft Genome Sequence for Desulfovibrio africanus Strain PCS.</title>
        <authorList>
            <person name="Brown S.D."/>
            <person name="Utturkar S.M."/>
            <person name="Arkin A.P."/>
            <person name="Deutschbauer A.M."/>
            <person name="Elias D.A."/>
            <person name="Hazen T.C."/>
            <person name="Chakraborty R."/>
        </authorList>
    </citation>
    <scope>NUCLEOTIDE SEQUENCE [LARGE SCALE GENOMIC DNA]</scope>
    <source>
        <strain evidence="2 3">PCS</strain>
    </source>
</reference>
<gene>
    <name evidence="2" type="ORF">PCS_02184</name>
</gene>
<keyword evidence="2" id="KW-0449">Lipoprotein</keyword>
<accession>M5Q0W0</accession>
<dbReference type="EMBL" id="AOSV01000021">
    <property type="protein sequence ID" value="EMG37046.1"/>
    <property type="molecule type" value="Genomic_DNA"/>
</dbReference>
<evidence type="ECO:0000313" key="3">
    <source>
        <dbReference type="Proteomes" id="UP000011922"/>
    </source>
</evidence>
<dbReference type="RefSeq" id="WP_005987089.1">
    <property type="nucleotide sequence ID" value="NZ_AOSV01000021.1"/>
</dbReference>
<evidence type="ECO:0000256" key="1">
    <source>
        <dbReference type="SAM" id="SignalP"/>
    </source>
</evidence>
<feature type="signal peptide" evidence="1">
    <location>
        <begin position="1"/>
        <end position="28"/>
    </location>
</feature>
<dbReference type="GO" id="GO:0043165">
    <property type="term" value="P:Gram-negative-bacterium-type cell outer membrane assembly"/>
    <property type="evidence" value="ECO:0007669"/>
    <property type="project" value="InterPro"/>
</dbReference>
<keyword evidence="1" id="KW-0732">Signal</keyword>
<protein>
    <submittedName>
        <fullName evidence="2">Rare lipoprotein B</fullName>
    </submittedName>
</protein>